<dbReference type="Pfam" id="PF01555">
    <property type="entry name" value="N6_N4_Mtase"/>
    <property type="match status" value="1"/>
</dbReference>
<dbReference type="GO" id="GO:0005737">
    <property type="term" value="C:cytoplasm"/>
    <property type="evidence" value="ECO:0007669"/>
    <property type="project" value="TreeGrafter"/>
</dbReference>
<dbReference type="GO" id="GO:0003677">
    <property type="term" value="F:DNA binding"/>
    <property type="evidence" value="ECO:0007669"/>
    <property type="project" value="InterPro"/>
</dbReference>
<reference evidence="5" key="1">
    <citation type="submission" date="2012-01" db="EMBL/GenBank/DDBJ databases">
        <title>The Genome Sequence of Treponema denticola H1-T.</title>
        <authorList>
            <consortium name="The Broad Institute Genome Sequencing Platform"/>
            <person name="Earl A."/>
            <person name="Ward D."/>
            <person name="Feldgarden M."/>
            <person name="Gevers D."/>
            <person name="Blanton J.M."/>
            <person name="Fenno C.J."/>
            <person name="Baranova O.V."/>
            <person name="Mathney J."/>
            <person name="Dewhirst F.E."/>
            <person name="Izard J."/>
            <person name="Young S.K."/>
            <person name="Zeng Q."/>
            <person name="Gargeya S."/>
            <person name="Fitzgerald M."/>
            <person name="Haas B."/>
            <person name="Abouelleil A."/>
            <person name="Alvarado L."/>
            <person name="Arachchi H.M."/>
            <person name="Berlin A."/>
            <person name="Chapman S.B."/>
            <person name="Gearin G."/>
            <person name="Goldberg J."/>
            <person name="Griggs A."/>
            <person name="Gujja S."/>
            <person name="Hansen M."/>
            <person name="Heiman D."/>
            <person name="Howarth C."/>
            <person name="Larimer J."/>
            <person name="Lui A."/>
            <person name="MacDonald P.J.P."/>
            <person name="McCowen C."/>
            <person name="Montmayeur A."/>
            <person name="Murphy C."/>
            <person name="Neiman D."/>
            <person name="Pearson M."/>
            <person name="Priest M."/>
            <person name="Roberts A."/>
            <person name="Saif S."/>
            <person name="Shea T."/>
            <person name="Sisk P."/>
            <person name="Stolte C."/>
            <person name="Sykes S."/>
            <person name="Wortman J."/>
            <person name="Nusbaum C."/>
            <person name="Birren B."/>
        </authorList>
    </citation>
    <scope>NUCLEOTIDE SEQUENCE [LARGE SCALE GENOMIC DNA]</scope>
    <source>
        <strain evidence="5">H1-T</strain>
    </source>
</reference>
<dbReference type="InterPro" id="IPR001091">
    <property type="entry name" value="RM_Methyltransferase"/>
</dbReference>
<dbReference type="HOGENOM" id="CLU_024927_5_1_12"/>
<dbReference type="EC" id="2.1.1.-" evidence="3"/>
<dbReference type="PRINTS" id="PR00508">
    <property type="entry name" value="S21N4MTFRASE"/>
</dbReference>
<dbReference type="PATRIC" id="fig|999431.4.peg.593"/>
<comment type="caution">
    <text evidence="5">The sequence shown here is derived from an EMBL/GenBank/DDBJ whole genome shotgun (WGS) entry which is preliminary data.</text>
</comment>
<dbReference type="RefSeq" id="WP_002687479.1">
    <property type="nucleotide sequence ID" value="NZ_CM001794.1"/>
</dbReference>
<evidence type="ECO:0000256" key="2">
    <source>
        <dbReference type="ARBA" id="ARBA00022679"/>
    </source>
</evidence>
<evidence type="ECO:0000256" key="3">
    <source>
        <dbReference type="RuleBase" id="RU362026"/>
    </source>
</evidence>
<accession>M2C5J5</accession>
<dbReference type="Gene3D" id="3.40.50.150">
    <property type="entry name" value="Vaccinia Virus protein VP39"/>
    <property type="match status" value="1"/>
</dbReference>
<dbReference type="Proteomes" id="UP000011708">
    <property type="component" value="Chromosome"/>
</dbReference>
<proteinExistence type="inferred from homology"/>
<protein>
    <recommendedName>
        <fullName evidence="3">Methyltransferase</fullName>
        <ecNumber evidence="3">2.1.1.-</ecNumber>
    </recommendedName>
</protein>
<evidence type="ECO:0000259" key="4">
    <source>
        <dbReference type="Pfam" id="PF01555"/>
    </source>
</evidence>
<organism evidence="5">
    <name type="scientific">Treponema denticola H1-T</name>
    <dbReference type="NCBI Taxonomy" id="999431"/>
    <lineage>
        <taxon>Bacteria</taxon>
        <taxon>Pseudomonadati</taxon>
        <taxon>Spirochaetota</taxon>
        <taxon>Spirochaetia</taxon>
        <taxon>Spirochaetales</taxon>
        <taxon>Treponemataceae</taxon>
        <taxon>Treponema</taxon>
    </lineage>
</organism>
<evidence type="ECO:0000313" key="5">
    <source>
        <dbReference type="EMBL" id="EMB32542.1"/>
    </source>
</evidence>
<dbReference type="SUPFAM" id="SSF53335">
    <property type="entry name" value="S-adenosyl-L-methionine-dependent methyltransferases"/>
    <property type="match status" value="1"/>
</dbReference>
<gene>
    <name evidence="5" type="ORF">HMPREF9725_00571</name>
</gene>
<dbReference type="PANTHER" id="PTHR13370:SF3">
    <property type="entry name" value="TRNA (GUANINE(10)-N2)-METHYLTRANSFERASE HOMOLOG"/>
    <property type="match status" value="1"/>
</dbReference>
<dbReference type="GO" id="GO:0008170">
    <property type="term" value="F:N-methyltransferase activity"/>
    <property type="evidence" value="ECO:0007669"/>
    <property type="project" value="InterPro"/>
</dbReference>
<sequence length="305" mass="34863">MDINKIYKGDSIQLIKNIPDNSIHLILSDIPYGISFDDWDVLHNNTNSALLGCSPAQEKCGAVFKKRGKPLNGWSEEDRQIGKQYYEWVLEWAGEWLRVLKPGASTFVFAGRRLSPRCICAFEDSGFTFKDMIAWNKGKAAHRAQRLSVVYERRADMFSAEKWAGWKLGNLRPVFEPILWFQKPYKVGGTLADNMLDYEVGAYNEHIFKNYGLEPNNNIFMESTISDTGLHPTQKPLNLMKLLIELTTSENHIVLDPFCGSGTTLVAATLLNRLYIGMEQDETFYNTSIKRLEEVAKERQMTLFT</sequence>
<dbReference type="InterPro" id="IPR029063">
    <property type="entry name" value="SAM-dependent_MTases_sf"/>
</dbReference>
<evidence type="ECO:0000256" key="1">
    <source>
        <dbReference type="ARBA" id="ARBA00022603"/>
    </source>
</evidence>
<comment type="similarity">
    <text evidence="3">Belongs to the N(4)/N(6)-methyltransferase family.</text>
</comment>
<keyword evidence="2" id="KW-0808">Transferase</keyword>
<keyword evidence="1" id="KW-0489">Methyltransferase</keyword>
<dbReference type="InterPro" id="IPR002941">
    <property type="entry name" value="DNA_methylase_N4/N6"/>
</dbReference>
<dbReference type="GO" id="GO:0032259">
    <property type="term" value="P:methylation"/>
    <property type="evidence" value="ECO:0007669"/>
    <property type="project" value="UniProtKB-KW"/>
</dbReference>
<dbReference type="AlphaFoldDB" id="M2C5J5"/>
<dbReference type="PANTHER" id="PTHR13370">
    <property type="entry name" value="RNA METHYLASE-RELATED"/>
    <property type="match status" value="1"/>
</dbReference>
<name>M2C5J5_TREDN</name>
<dbReference type="EMBL" id="AGDW01000011">
    <property type="protein sequence ID" value="EMB32542.1"/>
    <property type="molecule type" value="Genomic_DNA"/>
</dbReference>
<feature type="domain" description="DNA methylase N-4/N-6" evidence="4">
    <location>
        <begin position="23"/>
        <end position="288"/>
    </location>
</feature>